<dbReference type="STRING" id="930117.SAMN05216225_1001236"/>
<keyword evidence="2" id="KW-1185">Reference proteome</keyword>
<name>A0A1M5CGK4_9BACI</name>
<reference evidence="1 2" key="1">
    <citation type="submission" date="2016-11" db="EMBL/GenBank/DDBJ databases">
        <authorList>
            <person name="Jaros S."/>
            <person name="Januszkiewicz K."/>
            <person name="Wedrychowicz H."/>
        </authorList>
    </citation>
    <scope>NUCLEOTIDE SEQUENCE [LARGE SCALE GENOMIC DNA]</scope>
    <source>
        <strain evidence="1 2">IBRC-M 10683</strain>
    </source>
</reference>
<dbReference type="EMBL" id="FQVW01000001">
    <property type="protein sequence ID" value="SHF53801.1"/>
    <property type="molecule type" value="Genomic_DNA"/>
</dbReference>
<organism evidence="1 2">
    <name type="scientific">Ornithinibacillus halophilus</name>
    <dbReference type="NCBI Taxonomy" id="930117"/>
    <lineage>
        <taxon>Bacteria</taxon>
        <taxon>Bacillati</taxon>
        <taxon>Bacillota</taxon>
        <taxon>Bacilli</taxon>
        <taxon>Bacillales</taxon>
        <taxon>Bacillaceae</taxon>
        <taxon>Ornithinibacillus</taxon>
    </lineage>
</organism>
<dbReference type="Gene3D" id="3.30.310.250">
    <property type="entry name" value="Sporulation inhibitor of replication protein SirA"/>
    <property type="match status" value="1"/>
</dbReference>
<evidence type="ECO:0000313" key="2">
    <source>
        <dbReference type="Proteomes" id="UP000183988"/>
    </source>
</evidence>
<proteinExistence type="predicted"/>
<evidence type="ECO:0000313" key="1">
    <source>
        <dbReference type="EMBL" id="SHF53801.1"/>
    </source>
</evidence>
<dbReference type="OrthoDB" id="2736584at2"/>
<dbReference type="InterPro" id="IPR019683">
    <property type="entry name" value="SirA"/>
</dbReference>
<protein>
    <recommendedName>
        <fullName evidence="3">Sporulation inhibitor of replication protein SirA</fullName>
    </recommendedName>
</protein>
<evidence type="ECO:0008006" key="3">
    <source>
        <dbReference type="Google" id="ProtNLM"/>
    </source>
</evidence>
<dbReference type="RefSeq" id="WP_072887114.1">
    <property type="nucleotide sequence ID" value="NZ_FQVW01000001.1"/>
</dbReference>
<dbReference type="Pfam" id="PF10747">
    <property type="entry name" value="SirA"/>
    <property type="match status" value="1"/>
</dbReference>
<dbReference type="InterPro" id="IPR038449">
    <property type="entry name" value="SirA_sf"/>
</dbReference>
<dbReference type="Proteomes" id="UP000183988">
    <property type="component" value="Unassembled WGS sequence"/>
</dbReference>
<dbReference type="AlphaFoldDB" id="A0A1M5CGK4"/>
<accession>A0A1M5CGK4</accession>
<gene>
    <name evidence="1" type="ORF">SAMN05216225_1001236</name>
</gene>
<sequence>MKEYSIFSIKEEFARRYFYKSDLLFRFIKTYYSEMDRKDLSLQFKYITNHFQSTSMITHIKKQLMKQNSAHIQQIDTNLYQINQGHDYITLHVSEKQIKFRCESIQNAEKLLFPSLRLYYPYLFVVDHNYQNYGWVSPVSSKITYTREQVLYSQH</sequence>